<feature type="transmembrane region" description="Helical" evidence="9">
    <location>
        <begin position="148"/>
        <end position="169"/>
    </location>
</feature>
<evidence type="ECO:0000256" key="8">
    <source>
        <dbReference type="ARBA" id="ARBA00023136"/>
    </source>
</evidence>
<dbReference type="EMBL" id="QFPN01000003">
    <property type="protein sequence ID" value="PZQ17205.1"/>
    <property type="molecule type" value="Genomic_DNA"/>
</dbReference>
<dbReference type="PANTHER" id="PTHR30433">
    <property type="entry name" value="CHEMOTAXIS PROTEIN MOTA"/>
    <property type="match status" value="1"/>
</dbReference>
<comment type="caution">
    <text evidence="11">The sequence shown here is derived from an EMBL/GenBank/DDBJ whole genome shotgun (WGS) entry which is preliminary data.</text>
</comment>
<dbReference type="PANTHER" id="PTHR30433:SF2">
    <property type="entry name" value="MOTILITY PROTEIN A"/>
    <property type="match status" value="1"/>
</dbReference>
<evidence type="ECO:0000259" key="10">
    <source>
        <dbReference type="Pfam" id="PF01618"/>
    </source>
</evidence>
<dbReference type="GO" id="GO:0005886">
    <property type="term" value="C:plasma membrane"/>
    <property type="evidence" value="ECO:0007669"/>
    <property type="project" value="UniProtKB-SubCell"/>
</dbReference>
<evidence type="ECO:0000256" key="9">
    <source>
        <dbReference type="SAM" id="Phobius"/>
    </source>
</evidence>
<evidence type="ECO:0000256" key="2">
    <source>
        <dbReference type="ARBA" id="ARBA00008038"/>
    </source>
</evidence>
<evidence type="ECO:0000256" key="4">
    <source>
        <dbReference type="ARBA" id="ARBA00022475"/>
    </source>
</evidence>
<evidence type="ECO:0000256" key="5">
    <source>
        <dbReference type="ARBA" id="ARBA00022692"/>
    </source>
</evidence>
<reference evidence="11 12" key="1">
    <citation type="submission" date="2017-08" db="EMBL/GenBank/DDBJ databases">
        <title>Infants hospitalized years apart are colonized by the same room-sourced microbial strains.</title>
        <authorList>
            <person name="Brooks B."/>
            <person name="Olm M.R."/>
            <person name="Firek B.A."/>
            <person name="Baker R."/>
            <person name="Thomas B.C."/>
            <person name="Morowitz M.J."/>
            <person name="Banfield J.F."/>
        </authorList>
    </citation>
    <scope>NUCLEOTIDE SEQUENCE [LARGE SCALE GENOMIC DNA]</scope>
    <source>
        <strain evidence="11">S2_005_003_R2_43</strain>
    </source>
</reference>
<keyword evidence="5 9" id="KW-0812">Transmembrane</keyword>
<sequence length="258" mass="27941">MDFASIIGFVGGIGVLGFLIHEGGGLERYYSEHAVIVIFGGAVTATLIRFEMGAFLSSFPTAFKTCFGFGGSHSNPRDLITEIAEMAAIVRKSGPVGLDKATPHDKFLAKGVRYVADGFDEAFIRETLEKERDLNLHRLEMAAKVFRGIGDCAPAFGMIGTLIGMVQMFAEMSDPSKLGTFMAIALLATLYGAVVANFFFLPIADKITIKFNHDELNQTLVIDGVLQLRASKSPAVIKEMLLAYLPEKHRADLLEAAA</sequence>
<comment type="similarity">
    <text evidence="2">Belongs to the MotA family.</text>
</comment>
<keyword evidence="7 9" id="KW-1133">Transmembrane helix</keyword>
<dbReference type="InterPro" id="IPR047055">
    <property type="entry name" value="MotA-like"/>
</dbReference>
<dbReference type="GO" id="GO:0071978">
    <property type="term" value="P:bacterial-type flagellum-dependent swarming motility"/>
    <property type="evidence" value="ECO:0007669"/>
    <property type="project" value="InterPro"/>
</dbReference>
<feature type="domain" description="MotA/TolQ/ExbB proton channel" evidence="10">
    <location>
        <begin position="101"/>
        <end position="212"/>
    </location>
</feature>
<dbReference type="InterPro" id="IPR002898">
    <property type="entry name" value="MotA_ExbB_proton_chnl"/>
</dbReference>
<keyword evidence="11" id="KW-0969">Cilium</keyword>
<dbReference type="GO" id="GO:0006935">
    <property type="term" value="P:chemotaxis"/>
    <property type="evidence" value="ECO:0007669"/>
    <property type="project" value="InterPro"/>
</dbReference>
<keyword evidence="11" id="KW-0282">Flagellum</keyword>
<evidence type="ECO:0000256" key="1">
    <source>
        <dbReference type="ARBA" id="ARBA00004651"/>
    </source>
</evidence>
<dbReference type="InterPro" id="IPR000540">
    <property type="entry name" value="Flag_MotA_CS"/>
</dbReference>
<dbReference type="Proteomes" id="UP000249577">
    <property type="component" value="Unassembled WGS sequence"/>
</dbReference>
<protein>
    <submittedName>
        <fullName evidence="11">Flagellar motor protein PomA</fullName>
    </submittedName>
</protein>
<dbReference type="AlphaFoldDB" id="A0A2W5KQY4"/>
<gene>
    <name evidence="11" type="ORF">DI565_07500</name>
</gene>
<dbReference type="Pfam" id="PF01618">
    <property type="entry name" value="MotA_ExbB"/>
    <property type="match status" value="1"/>
</dbReference>
<organism evidence="11 12">
    <name type="scientific">Ancylobacter novellus</name>
    <name type="common">Thiobacillus novellus</name>
    <dbReference type="NCBI Taxonomy" id="921"/>
    <lineage>
        <taxon>Bacteria</taxon>
        <taxon>Pseudomonadati</taxon>
        <taxon>Pseudomonadota</taxon>
        <taxon>Alphaproteobacteria</taxon>
        <taxon>Hyphomicrobiales</taxon>
        <taxon>Xanthobacteraceae</taxon>
        <taxon>Ancylobacter</taxon>
    </lineage>
</organism>
<keyword evidence="8 9" id="KW-0472">Membrane</keyword>
<name>A0A2W5KQY4_ANCNO</name>
<keyword evidence="3" id="KW-0813">Transport</keyword>
<accession>A0A2W5KQY4</accession>
<keyword evidence="4" id="KW-1003">Cell membrane</keyword>
<dbReference type="PROSITE" id="PS01307">
    <property type="entry name" value="MOTA"/>
    <property type="match status" value="1"/>
</dbReference>
<evidence type="ECO:0000256" key="7">
    <source>
        <dbReference type="ARBA" id="ARBA00022989"/>
    </source>
</evidence>
<evidence type="ECO:0000313" key="12">
    <source>
        <dbReference type="Proteomes" id="UP000249577"/>
    </source>
</evidence>
<evidence type="ECO:0000313" key="11">
    <source>
        <dbReference type="EMBL" id="PZQ17205.1"/>
    </source>
</evidence>
<evidence type="ECO:0000256" key="6">
    <source>
        <dbReference type="ARBA" id="ARBA00022779"/>
    </source>
</evidence>
<evidence type="ECO:0000256" key="3">
    <source>
        <dbReference type="ARBA" id="ARBA00022448"/>
    </source>
</evidence>
<feature type="transmembrane region" description="Helical" evidence="9">
    <location>
        <begin position="181"/>
        <end position="201"/>
    </location>
</feature>
<comment type="subcellular location">
    <subcellularLocation>
        <location evidence="1">Cell membrane</location>
        <topology evidence="1">Multi-pass membrane protein</topology>
    </subcellularLocation>
</comment>
<proteinExistence type="inferred from homology"/>
<keyword evidence="11" id="KW-0966">Cell projection</keyword>
<keyword evidence="6" id="KW-0283">Flagellar rotation</keyword>
<feature type="transmembrane region" description="Helical" evidence="9">
    <location>
        <begin position="33"/>
        <end position="50"/>
    </location>
</feature>